<dbReference type="AlphaFoldDB" id="E1ZGK2"/>
<dbReference type="OMA" id="ECWAYAL"/>
<feature type="domain" description="CCZ1/INTU/HSP4 first Longin" evidence="3">
    <location>
        <begin position="6"/>
        <end position="87"/>
    </location>
</feature>
<evidence type="ECO:0000256" key="2">
    <source>
        <dbReference type="SAM" id="MobiDB-lite"/>
    </source>
</evidence>
<feature type="region of interest" description="Disordered" evidence="2">
    <location>
        <begin position="449"/>
        <end position="480"/>
    </location>
</feature>
<dbReference type="RefSeq" id="XP_005847051.1">
    <property type="nucleotide sequence ID" value="XM_005846989.1"/>
</dbReference>
<gene>
    <name evidence="4" type="ORF">CHLNCDRAFT_134703</name>
</gene>
<accession>E1ZGK2</accession>
<dbReference type="EMBL" id="GL433846">
    <property type="protein sequence ID" value="EFN54949.1"/>
    <property type="molecule type" value="Genomic_DNA"/>
</dbReference>
<dbReference type="GO" id="GO:0035658">
    <property type="term" value="C:Mon1-Ccz1 complex"/>
    <property type="evidence" value="ECO:0007669"/>
    <property type="project" value="InterPro"/>
</dbReference>
<sequence length="537" mass="55222">MALQLLIFDTRRGNTEGLEEDKVLAAFPNDVPLLHQSGMAGLLQGLLLFTANFTAALASRPRWDVAETDSGTWVMLEAEPHLWFVVLAPRAWVPRHTTEDTLHSLLTQIHLLNCALCGSVQAALDEDPSGGLARAGLQAVVDHVGHALGSPHTWQHRELRNPLGDAALPPLLPLSQGSSLAVQGLANHLLLASLHGQQCVRGVLLLYGPYLLWSSLAPRDTAALFAVVAAGLLHASSSSKGGSGGGGGVGEPHAAASAAAVAALPSLRALDGGAWRQLPSGFLVLRGSADAPGGGVWPAYGAPTVPLVHLQHSPDEREGEQGGAGGGGGQPGACRLLPLLEGRLLVGLLLDDGALATPQQLAGLHGLVAAPARQLAAQVGEEVRASKAEAAHLPGFRYLYQDAAVQAARASPRIKVSAMSHHARTLAAAVRGSLGGLVAAGAEAVADAGEAPPDGLAGGEAFQAQQAPPSTGSGATGGGGEHEVLEVVARSSQECWAYALQPGDGRRLLAVRERRGERELGQASGVLHAFAEDNFLM</sequence>
<comment type="similarity">
    <text evidence="1">Belongs to the CCZ1 family.</text>
</comment>
<evidence type="ECO:0000313" key="4">
    <source>
        <dbReference type="EMBL" id="EFN54949.1"/>
    </source>
</evidence>
<dbReference type="InterPro" id="IPR013176">
    <property type="entry name" value="Ccz1"/>
</dbReference>
<organism evidence="5">
    <name type="scientific">Chlorella variabilis</name>
    <name type="common">Green alga</name>
    <dbReference type="NCBI Taxonomy" id="554065"/>
    <lineage>
        <taxon>Eukaryota</taxon>
        <taxon>Viridiplantae</taxon>
        <taxon>Chlorophyta</taxon>
        <taxon>core chlorophytes</taxon>
        <taxon>Trebouxiophyceae</taxon>
        <taxon>Chlorellales</taxon>
        <taxon>Chlorellaceae</taxon>
        <taxon>Chlorella clade</taxon>
        <taxon>Chlorella</taxon>
    </lineage>
</organism>
<keyword evidence="5" id="KW-1185">Reference proteome</keyword>
<reference evidence="4 5" key="1">
    <citation type="journal article" date="2010" name="Plant Cell">
        <title>The Chlorella variabilis NC64A genome reveals adaptation to photosymbiosis, coevolution with viruses, and cryptic sex.</title>
        <authorList>
            <person name="Blanc G."/>
            <person name="Duncan G."/>
            <person name="Agarkova I."/>
            <person name="Borodovsky M."/>
            <person name="Gurnon J."/>
            <person name="Kuo A."/>
            <person name="Lindquist E."/>
            <person name="Lucas S."/>
            <person name="Pangilinan J."/>
            <person name="Polle J."/>
            <person name="Salamov A."/>
            <person name="Terry A."/>
            <person name="Yamada T."/>
            <person name="Dunigan D.D."/>
            <person name="Grigoriev I.V."/>
            <person name="Claverie J.M."/>
            <person name="Van Etten J.L."/>
        </authorList>
    </citation>
    <scope>NUCLEOTIDE SEQUENCE [LARGE SCALE GENOMIC DNA]</scope>
    <source>
        <strain evidence="4 5">NC64A</strain>
    </source>
</reference>
<evidence type="ECO:0000313" key="5">
    <source>
        <dbReference type="Proteomes" id="UP000008141"/>
    </source>
</evidence>
<dbReference type="InParanoid" id="E1ZGK2"/>
<dbReference type="OrthoDB" id="515327at2759"/>
<evidence type="ECO:0000256" key="1">
    <source>
        <dbReference type="ARBA" id="ARBA00005352"/>
    </source>
</evidence>
<dbReference type="KEGG" id="cvr:CHLNCDRAFT_134703"/>
<dbReference type="GeneID" id="17354389"/>
<dbReference type="Pfam" id="PF19031">
    <property type="entry name" value="Intu_longin_1"/>
    <property type="match status" value="1"/>
</dbReference>
<proteinExistence type="inferred from homology"/>
<dbReference type="PANTHER" id="PTHR13056:SF0">
    <property type="entry name" value="VACUOLAR FUSION PROTEIN CCZ1 HOMOLOG-RELATED"/>
    <property type="match status" value="1"/>
</dbReference>
<evidence type="ECO:0000259" key="3">
    <source>
        <dbReference type="Pfam" id="PF19031"/>
    </source>
</evidence>
<name>E1ZGK2_CHLVA</name>
<dbReference type="GO" id="GO:0016192">
    <property type="term" value="P:vesicle-mediated transport"/>
    <property type="evidence" value="ECO:0007669"/>
    <property type="project" value="InterPro"/>
</dbReference>
<protein>
    <recommendedName>
        <fullName evidence="3">CCZ1/INTU/HSP4 first Longin domain-containing protein</fullName>
    </recommendedName>
</protein>
<dbReference type="eggNOG" id="KOG2622">
    <property type="taxonomic scope" value="Eukaryota"/>
</dbReference>
<dbReference type="InterPro" id="IPR043987">
    <property type="entry name" value="CCZ1/INTU/HSP4_longin_1"/>
</dbReference>
<dbReference type="PANTHER" id="PTHR13056">
    <property type="entry name" value="VACUOLAR FUSION PROTEIN CCZ1 HOMOLOG-RELATED"/>
    <property type="match status" value="1"/>
</dbReference>
<dbReference type="Proteomes" id="UP000008141">
    <property type="component" value="Unassembled WGS sequence"/>
</dbReference>
<dbReference type="STRING" id="554065.E1ZGK2"/>